<dbReference type="EMBL" id="CACVKT020006795">
    <property type="protein sequence ID" value="CAC5403567.1"/>
    <property type="molecule type" value="Genomic_DNA"/>
</dbReference>
<name>A0A6J8D7G2_MYTCO</name>
<dbReference type="PANTHER" id="PTHR25462">
    <property type="entry name" value="BONUS, ISOFORM C-RELATED"/>
    <property type="match status" value="1"/>
</dbReference>
<evidence type="ECO:0000313" key="1">
    <source>
        <dbReference type="EMBL" id="CAC5403567.1"/>
    </source>
</evidence>
<evidence type="ECO:0008006" key="3">
    <source>
        <dbReference type="Google" id="ProtNLM"/>
    </source>
</evidence>
<dbReference type="Proteomes" id="UP000507470">
    <property type="component" value="Unassembled WGS sequence"/>
</dbReference>
<dbReference type="PANTHER" id="PTHR25462:SF296">
    <property type="entry name" value="MEIOTIC P26, ISOFORM F"/>
    <property type="match status" value="1"/>
</dbReference>
<proteinExistence type="predicted"/>
<dbReference type="AlphaFoldDB" id="A0A6J8D7G2"/>
<dbReference type="SUPFAM" id="SSF57845">
    <property type="entry name" value="B-box zinc-binding domain"/>
    <property type="match status" value="1"/>
</dbReference>
<gene>
    <name evidence="1" type="ORF">MCOR_37445</name>
</gene>
<protein>
    <recommendedName>
        <fullName evidence="3">B box-type domain-containing protein</fullName>
    </recommendedName>
</protein>
<keyword evidence="2" id="KW-1185">Reference proteome</keyword>
<accession>A0A6J8D7G2</accession>
<reference evidence="1 2" key="1">
    <citation type="submission" date="2020-06" db="EMBL/GenBank/DDBJ databases">
        <authorList>
            <person name="Li R."/>
            <person name="Bekaert M."/>
        </authorList>
    </citation>
    <scope>NUCLEOTIDE SEQUENCE [LARGE SCALE GENOMIC DNA]</scope>
    <source>
        <strain evidence="2">wild</strain>
    </source>
</reference>
<dbReference type="GO" id="GO:0061630">
    <property type="term" value="F:ubiquitin protein ligase activity"/>
    <property type="evidence" value="ECO:0007669"/>
    <property type="project" value="TreeGrafter"/>
</dbReference>
<dbReference type="InterPro" id="IPR047153">
    <property type="entry name" value="TRIM45/56/19-like"/>
</dbReference>
<evidence type="ECO:0000313" key="2">
    <source>
        <dbReference type="Proteomes" id="UP000507470"/>
    </source>
</evidence>
<organism evidence="1 2">
    <name type="scientific">Mytilus coruscus</name>
    <name type="common">Sea mussel</name>
    <dbReference type="NCBI Taxonomy" id="42192"/>
    <lineage>
        <taxon>Eukaryota</taxon>
        <taxon>Metazoa</taxon>
        <taxon>Spiralia</taxon>
        <taxon>Lophotrochozoa</taxon>
        <taxon>Mollusca</taxon>
        <taxon>Bivalvia</taxon>
        <taxon>Autobranchia</taxon>
        <taxon>Pteriomorphia</taxon>
        <taxon>Mytilida</taxon>
        <taxon>Mytiloidea</taxon>
        <taxon>Mytilidae</taxon>
        <taxon>Mytilinae</taxon>
        <taxon>Mytilus</taxon>
    </lineage>
</organism>
<sequence length="227" mass="26346">MASNKSVPCGPCQRGEVNTKAEIWCYNCDEGLCSPYSSLHKKFKSTCYHKTIDIQTYKRYESPMEYSRTECENHSQQFNLYCPSHLMPCCDECISTQHSKCTGIQSLTSVVEKTKLEQSKESVNKDINSFLVFLTTMVNEKSRNVKKGEQQHINIKKSISKIRKKINKHLDHLERKLCKEADTVWDQEKSKLTDLITEFEEKIKTLEKMQDDLHAITVHTSNIHTFL</sequence>